<name>A0A0H3AQE5_BRUO2</name>
<dbReference type="InterPro" id="IPR026592">
    <property type="entry name" value="BamE"/>
</dbReference>
<proteinExistence type="predicted"/>
<reference evidence="6" key="1">
    <citation type="journal article" date="2009" name="PLoS ONE">
        <title>Genome degradation in Brucella ovis corresponds with narrowing of its host range and tissue tropism.</title>
        <authorList>
            <person name="Tsolis R.M."/>
            <person name="Seshadri R."/>
            <person name="Santos R.L."/>
            <person name="Sangari F.J."/>
            <person name="Lobo J.M."/>
            <person name="de Jong M.F."/>
            <person name="Ren Q."/>
            <person name="Myers G."/>
            <person name="Brinkac L.M."/>
            <person name="Nelson W.C."/>
            <person name="Deboy R.T."/>
            <person name="Angiuoli S."/>
            <person name="Khouri H."/>
            <person name="Dimitrov G."/>
            <person name="Robinson J.R."/>
            <person name="Mulligan S."/>
            <person name="Walker R.L."/>
            <person name="Elzer P.E."/>
            <person name="Hassan K.A."/>
            <person name="Paulsen I.T."/>
        </authorList>
    </citation>
    <scope>NUCLEOTIDE SEQUENCE [LARGE SCALE GENOMIC DNA]</scope>
    <source>
        <strain evidence="6">ATCC 25840 / 63/290 / NCTC 10512</strain>
    </source>
</reference>
<dbReference type="PANTHER" id="PTHR37482">
    <property type="entry name" value="OUTER MEMBRANE PROTEIN ASSEMBLY FACTOR BAME"/>
    <property type="match status" value="1"/>
</dbReference>
<dbReference type="Gene3D" id="3.30.1450.10">
    <property type="match status" value="1"/>
</dbReference>
<keyword evidence="3" id="KW-0998">Cell outer membrane</keyword>
<dbReference type="InterPro" id="IPR037873">
    <property type="entry name" value="BamE-like"/>
</dbReference>
<dbReference type="AlphaFoldDB" id="A0A0H3AQE5"/>
<evidence type="ECO:0000259" key="4">
    <source>
        <dbReference type="Pfam" id="PF04355"/>
    </source>
</evidence>
<dbReference type="EMBL" id="CP000708">
    <property type="protein sequence ID" value="ABQ60881.1"/>
    <property type="molecule type" value="Genomic_DNA"/>
</dbReference>
<evidence type="ECO:0000313" key="5">
    <source>
        <dbReference type="EMBL" id="ABQ60881.1"/>
    </source>
</evidence>
<sequence>MLSICGGIVGESCQYDRSSCINKQGGLPKFFRRRKCRADLDSMERSLLQRFFPGARKQRALLAGTAILVSVALAGCTTASTLNPSETLTEGYVLDQQALDSVPVGSSREQVLLALGTPSTTATFDNEVFYYISQKRYRAAQLMKPKVIERQILAIYFNKDGKVEHIANYGLKDGKLFDFVSRTTPTSGKDQTFLGQIIQGVSKAPTSLPSAGGS</sequence>
<organism evidence="5 6">
    <name type="scientific">Brucella ovis (strain ATCC 25840 / 63/290 / NCTC 10512)</name>
    <dbReference type="NCBI Taxonomy" id="444178"/>
    <lineage>
        <taxon>Bacteria</taxon>
        <taxon>Pseudomonadati</taxon>
        <taxon>Pseudomonadota</taxon>
        <taxon>Alphaproteobacteria</taxon>
        <taxon>Hyphomicrobiales</taxon>
        <taxon>Brucellaceae</taxon>
        <taxon>Brucella/Ochrobactrum group</taxon>
        <taxon>Brucella</taxon>
    </lineage>
</organism>
<dbReference type="Proteomes" id="UP000006383">
    <property type="component" value="Chromosome I"/>
</dbReference>
<accession>A0A0H3AQE5</accession>
<evidence type="ECO:0000256" key="2">
    <source>
        <dbReference type="ARBA" id="ARBA00023136"/>
    </source>
</evidence>
<keyword evidence="2" id="KW-0472">Membrane</keyword>
<gene>
    <name evidence="5" type="ordered locus">BOV_0765</name>
</gene>
<dbReference type="GO" id="GO:1990063">
    <property type="term" value="C:Bam protein complex"/>
    <property type="evidence" value="ECO:0007669"/>
    <property type="project" value="TreeGrafter"/>
</dbReference>
<keyword evidence="6" id="KW-1185">Reference proteome</keyword>
<feature type="domain" description="Outer membrane protein assembly factor BamE" evidence="4">
    <location>
        <begin position="91"/>
        <end position="166"/>
    </location>
</feature>
<dbReference type="Pfam" id="PF04355">
    <property type="entry name" value="BamE"/>
    <property type="match status" value="1"/>
</dbReference>
<keyword evidence="1" id="KW-0732">Signal</keyword>
<dbReference type="PANTHER" id="PTHR37482:SF1">
    <property type="entry name" value="OUTER MEMBRANE PROTEIN ASSEMBLY FACTOR BAME"/>
    <property type="match status" value="1"/>
</dbReference>
<evidence type="ECO:0000256" key="1">
    <source>
        <dbReference type="ARBA" id="ARBA00022729"/>
    </source>
</evidence>
<dbReference type="InterPro" id="IPR007450">
    <property type="entry name" value="BamE_dom"/>
</dbReference>
<dbReference type="KEGG" id="bov:BOV_0765"/>
<dbReference type="GO" id="GO:0030674">
    <property type="term" value="F:protein-macromolecule adaptor activity"/>
    <property type="evidence" value="ECO:0007669"/>
    <property type="project" value="TreeGrafter"/>
</dbReference>
<dbReference type="HOGENOM" id="CLU_104933_1_1_5"/>
<evidence type="ECO:0000313" key="6">
    <source>
        <dbReference type="Proteomes" id="UP000006383"/>
    </source>
</evidence>
<dbReference type="GO" id="GO:0043165">
    <property type="term" value="P:Gram-negative-bacterium-type cell outer membrane assembly"/>
    <property type="evidence" value="ECO:0007669"/>
    <property type="project" value="TreeGrafter"/>
</dbReference>
<dbReference type="GO" id="GO:0051205">
    <property type="term" value="P:protein insertion into membrane"/>
    <property type="evidence" value="ECO:0007669"/>
    <property type="project" value="TreeGrafter"/>
</dbReference>
<protein>
    <recommendedName>
        <fullName evidence="4">Outer membrane protein assembly factor BamE domain-containing protein</fullName>
    </recommendedName>
</protein>
<evidence type="ECO:0000256" key="3">
    <source>
        <dbReference type="ARBA" id="ARBA00023237"/>
    </source>
</evidence>